<feature type="transmembrane region" description="Helical" evidence="2">
    <location>
        <begin position="113"/>
        <end position="131"/>
    </location>
</feature>
<dbReference type="EMBL" id="JAGSCS010000018">
    <property type="protein sequence ID" value="MBR0577012.1"/>
    <property type="molecule type" value="Genomic_DNA"/>
</dbReference>
<feature type="transmembrane region" description="Helical" evidence="2">
    <location>
        <begin position="34"/>
        <end position="51"/>
    </location>
</feature>
<keyword evidence="2" id="KW-0472">Membrane</keyword>
<feature type="transmembrane region" description="Helical" evidence="2">
    <location>
        <begin position="171"/>
        <end position="190"/>
    </location>
</feature>
<gene>
    <name evidence="4" type="ORF">KCG48_11865</name>
</gene>
<organism evidence="4 5">
    <name type="scientific">Proteiniclasticum sediminis</name>
    <dbReference type="NCBI Taxonomy" id="2804028"/>
    <lineage>
        <taxon>Bacteria</taxon>
        <taxon>Bacillati</taxon>
        <taxon>Bacillota</taxon>
        <taxon>Clostridia</taxon>
        <taxon>Eubacteriales</taxon>
        <taxon>Clostridiaceae</taxon>
        <taxon>Proteiniclasticum</taxon>
    </lineage>
</organism>
<evidence type="ECO:0000256" key="1">
    <source>
        <dbReference type="ARBA" id="ARBA00007362"/>
    </source>
</evidence>
<evidence type="ECO:0000256" key="2">
    <source>
        <dbReference type="SAM" id="Phobius"/>
    </source>
</evidence>
<dbReference type="PANTHER" id="PTHR22911">
    <property type="entry name" value="ACYL-MALONYL CONDENSING ENZYME-RELATED"/>
    <property type="match status" value="1"/>
</dbReference>
<dbReference type="Pfam" id="PF00892">
    <property type="entry name" value="EamA"/>
    <property type="match status" value="2"/>
</dbReference>
<evidence type="ECO:0000259" key="3">
    <source>
        <dbReference type="Pfam" id="PF00892"/>
    </source>
</evidence>
<feature type="transmembrane region" description="Helical" evidence="2">
    <location>
        <begin position="196"/>
        <end position="214"/>
    </location>
</feature>
<feature type="transmembrane region" description="Helical" evidence="2">
    <location>
        <begin position="63"/>
        <end position="79"/>
    </location>
</feature>
<reference evidence="4" key="1">
    <citation type="submission" date="2021-04" db="EMBL/GenBank/DDBJ databases">
        <title>Proteiniclasticum sedimins sp. nov., an obligate anaerobic bacterium isolated from anaerobic sludge.</title>
        <authorList>
            <person name="Liu J."/>
        </authorList>
    </citation>
    <scope>NUCLEOTIDE SEQUENCE</scope>
    <source>
        <strain evidence="4">BAD-10</strain>
    </source>
</reference>
<evidence type="ECO:0000313" key="5">
    <source>
        <dbReference type="Proteomes" id="UP000675379"/>
    </source>
</evidence>
<comment type="caution">
    <text evidence="4">The sequence shown here is derived from an EMBL/GenBank/DDBJ whole genome shotgun (WGS) entry which is preliminary data.</text>
</comment>
<feature type="transmembrane region" description="Helical" evidence="2">
    <location>
        <begin position="226"/>
        <end position="244"/>
    </location>
</feature>
<feature type="transmembrane region" description="Helical" evidence="2">
    <location>
        <begin position="137"/>
        <end position="159"/>
    </location>
</feature>
<evidence type="ECO:0000313" key="4">
    <source>
        <dbReference type="EMBL" id="MBR0577012.1"/>
    </source>
</evidence>
<name>A0A941CQU6_9CLOT</name>
<dbReference type="PANTHER" id="PTHR22911:SF79">
    <property type="entry name" value="MOBA-LIKE NTP TRANSFERASE DOMAIN-CONTAINING PROTEIN"/>
    <property type="match status" value="1"/>
</dbReference>
<keyword evidence="2" id="KW-0812">Transmembrane</keyword>
<comment type="similarity">
    <text evidence="1">Belongs to the EamA transporter family.</text>
</comment>
<dbReference type="Proteomes" id="UP000675379">
    <property type="component" value="Unassembled WGS sequence"/>
</dbReference>
<dbReference type="InterPro" id="IPR000620">
    <property type="entry name" value="EamA_dom"/>
</dbReference>
<feature type="transmembrane region" description="Helical" evidence="2">
    <location>
        <begin position="250"/>
        <end position="270"/>
    </location>
</feature>
<dbReference type="GO" id="GO:0016020">
    <property type="term" value="C:membrane"/>
    <property type="evidence" value="ECO:0007669"/>
    <property type="project" value="InterPro"/>
</dbReference>
<dbReference type="InterPro" id="IPR037185">
    <property type="entry name" value="EmrE-like"/>
</dbReference>
<sequence>MSARKKAILQLIIASILWSTGGILIKLIDWNPVAIAGSRSLISGLVILFYLKRPKITLSKAQGIGALAYASTVILFVMANKMTTAANAILLQYTAPAFVAVLGAWLLKEKVRWYDLLSILCVFGGMILFFTDSVGQGSAAGNALAVISGFMLACVTIALRFQKDGSPVETMLLGNFLTFLVAIPFMGGGLPSTQGLLAILALGVVQLGISYILYGLAIKHLSALEAVLITVIEPLLNPVWVFLFNGEKPTLLSLLGGLVVVAGVFSRNIFYAQSMEKERKKAGESFES</sequence>
<accession>A0A941CQU6</accession>
<keyword evidence="5" id="KW-1185">Reference proteome</keyword>
<feature type="domain" description="EamA" evidence="3">
    <location>
        <begin position="6"/>
        <end position="130"/>
    </location>
</feature>
<feature type="domain" description="EamA" evidence="3">
    <location>
        <begin position="141"/>
        <end position="265"/>
    </location>
</feature>
<feature type="transmembrane region" description="Helical" evidence="2">
    <location>
        <begin position="7"/>
        <end position="28"/>
    </location>
</feature>
<dbReference type="RefSeq" id="WP_211802426.1">
    <property type="nucleotide sequence ID" value="NZ_JAGSCS010000018.1"/>
</dbReference>
<dbReference type="SUPFAM" id="SSF103481">
    <property type="entry name" value="Multidrug resistance efflux transporter EmrE"/>
    <property type="match status" value="2"/>
</dbReference>
<dbReference type="AlphaFoldDB" id="A0A941CQU6"/>
<keyword evidence="2" id="KW-1133">Transmembrane helix</keyword>
<protein>
    <submittedName>
        <fullName evidence="4">DMT family transporter</fullName>
    </submittedName>
</protein>
<proteinExistence type="inferred from homology"/>
<feature type="transmembrane region" description="Helical" evidence="2">
    <location>
        <begin position="85"/>
        <end position="106"/>
    </location>
</feature>